<proteinExistence type="predicted"/>
<keyword evidence="1" id="KW-1133">Transmembrane helix</keyword>
<organism evidence="2 3">
    <name type="scientific">Clostridium senegalense</name>
    <dbReference type="NCBI Taxonomy" id="1465809"/>
    <lineage>
        <taxon>Bacteria</taxon>
        <taxon>Bacillati</taxon>
        <taxon>Bacillota</taxon>
        <taxon>Clostridia</taxon>
        <taxon>Eubacteriales</taxon>
        <taxon>Clostridiaceae</taxon>
        <taxon>Clostridium</taxon>
    </lineage>
</organism>
<accession>A0A6M0GYR0</accession>
<comment type="caution">
    <text evidence="2">The sequence shown here is derived from an EMBL/GenBank/DDBJ whole genome shotgun (WGS) entry which is preliminary data.</text>
</comment>
<keyword evidence="1" id="KW-0812">Transmembrane</keyword>
<reference evidence="2 3" key="1">
    <citation type="submission" date="2020-02" db="EMBL/GenBank/DDBJ databases">
        <title>Genome assembly of a novel Clostridium senegalense strain.</title>
        <authorList>
            <person name="Gupta T.B."/>
            <person name="Jauregui R."/>
            <person name="Maclean P."/>
            <person name="Nawarathana A."/>
            <person name="Brightwell G."/>
        </authorList>
    </citation>
    <scope>NUCLEOTIDE SEQUENCE [LARGE SCALE GENOMIC DNA]</scope>
    <source>
        <strain evidence="2 3">AGRFS4</strain>
    </source>
</reference>
<protein>
    <submittedName>
        <fullName evidence="2">Uncharacterized protein</fullName>
    </submittedName>
</protein>
<name>A0A6M0GYR0_9CLOT</name>
<evidence type="ECO:0000256" key="1">
    <source>
        <dbReference type="SAM" id="Phobius"/>
    </source>
</evidence>
<sequence length="68" mass="7818">MDNMANARNIKKRLILNIILLILGIAIVSFLILSDFESSLLLGLSFTWIFINPFRIKNDISILKKNKK</sequence>
<feature type="transmembrane region" description="Helical" evidence="1">
    <location>
        <begin position="14"/>
        <end position="33"/>
    </location>
</feature>
<evidence type="ECO:0000313" key="2">
    <source>
        <dbReference type="EMBL" id="NEU03706.1"/>
    </source>
</evidence>
<evidence type="ECO:0000313" key="3">
    <source>
        <dbReference type="Proteomes" id="UP000481872"/>
    </source>
</evidence>
<feature type="transmembrane region" description="Helical" evidence="1">
    <location>
        <begin position="39"/>
        <end position="56"/>
    </location>
</feature>
<gene>
    <name evidence="2" type="ORF">G3M99_02310</name>
</gene>
<dbReference type="EMBL" id="JAAGPU010000002">
    <property type="protein sequence ID" value="NEU03706.1"/>
    <property type="molecule type" value="Genomic_DNA"/>
</dbReference>
<keyword evidence="1" id="KW-0472">Membrane</keyword>
<dbReference type="RefSeq" id="WP_199869027.1">
    <property type="nucleotide sequence ID" value="NZ_JAAGPU010000002.1"/>
</dbReference>
<dbReference type="AlphaFoldDB" id="A0A6M0GYR0"/>
<keyword evidence="3" id="KW-1185">Reference proteome</keyword>
<dbReference type="Proteomes" id="UP000481872">
    <property type="component" value="Unassembled WGS sequence"/>
</dbReference>